<gene>
    <name evidence="1" type="ORF">PCIT_a1854</name>
</gene>
<dbReference type="Proteomes" id="UP000016487">
    <property type="component" value="Unassembled WGS sequence"/>
</dbReference>
<sequence>MVFRYIDIIRPDVVNLDIKLLIHDVGLSKVLRKVSVRRRTKNQNTL</sequence>
<proteinExistence type="predicted"/>
<dbReference type="EMBL" id="AHBZ03000015">
    <property type="protein sequence ID" value="KAF7771894.1"/>
    <property type="molecule type" value="Genomic_DNA"/>
</dbReference>
<name>A0AAD4FS37_9GAMM</name>
<evidence type="ECO:0000313" key="2">
    <source>
        <dbReference type="Proteomes" id="UP000016487"/>
    </source>
</evidence>
<reference evidence="1" key="2">
    <citation type="submission" date="2015-03" db="EMBL/GenBank/DDBJ databases">
        <title>Genome sequence of Pseudoalteromonas citrea.</title>
        <authorList>
            <person name="Xie B.-B."/>
            <person name="Rong J.-C."/>
            <person name="Qin Q.-L."/>
            <person name="Zhang Y.-Z."/>
        </authorList>
    </citation>
    <scope>NUCLEOTIDE SEQUENCE</scope>
    <source>
        <strain evidence="1">DSM 8771</strain>
    </source>
</reference>
<comment type="caution">
    <text evidence="1">The sequence shown here is derived from an EMBL/GenBank/DDBJ whole genome shotgun (WGS) entry which is preliminary data.</text>
</comment>
<accession>A0AAD4FS37</accession>
<evidence type="ECO:0000313" key="1">
    <source>
        <dbReference type="EMBL" id="KAF7771894.1"/>
    </source>
</evidence>
<reference evidence="1" key="1">
    <citation type="journal article" date="2012" name="J. Bacteriol.">
        <title>Genome sequences of type strains of seven species of the marine bacterium Pseudoalteromonas.</title>
        <authorList>
            <person name="Xie B.B."/>
            <person name="Shu Y.L."/>
            <person name="Qin Q.L."/>
            <person name="Rong J.C."/>
            <person name="Zhang X.Y."/>
            <person name="Chen X.L."/>
            <person name="Shi M."/>
            <person name="He H.L."/>
            <person name="Zhou B.C."/>
            <person name="Zhang Y.Z."/>
        </authorList>
    </citation>
    <scope>NUCLEOTIDE SEQUENCE</scope>
    <source>
        <strain evidence="1">DSM 8771</strain>
    </source>
</reference>
<dbReference type="AlphaFoldDB" id="A0AAD4FS37"/>
<protein>
    <submittedName>
        <fullName evidence="1">Uncharacterized protein</fullName>
    </submittedName>
</protein>
<organism evidence="1 2">
    <name type="scientific">Pseudoalteromonas citrea</name>
    <dbReference type="NCBI Taxonomy" id="43655"/>
    <lineage>
        <taxon>Bacteria</taxon>
        <taxon>Pseudomonadati</taxon>
        <taxon>Pseudomonadota</taxon>
        <taxon>Gammaproteobacteria</taxon>
        <taxon>Alteromonadales</taxon>
        <taxon>Pseudoalteromonadaceae</taxon>
        <taxon>Pseudoalteromonas</taxon>
    </lineage>
</organism>